<reference evidence="3 4" key="1">
    <citation type="submission" date="2018-06" db="EMBL/GenBank/DDBJ databases">
        <title>Complete Genomes of Monosporascus.</title>
        <authorList>
            <person name="Robinson A.J."/>
            <person name="Natvig D.O."/>
        </authorList>
    </citation>
    <scope>NUCLEOTIDE SEQUENCE [LARGE SCALE GENOMIC DNA]</scope>
    <source>
        <strain evidence="3 4">CBS 110550</strain>
    </source>
</reference>
<feature type="region of interest" description="Disordered" evidence="1">
    <location>
        <begin position="36"/>
        <end position="108"/>
    </location>
</feature>
<organism evidence="3 4">
    <name type="scientific">Monosporascus ibericus</name>
    <dbReference type="NCBI Taxonomy" id="155417"/>
    <lineage>
        <taxon>Eukaryota</taxon>
        <taxon>Fungi</taxon>
        <taxon>Dikarya</taxon>
        <taxon>Ascomycota</taxon>
        <taxon>Pezizomycotina</taxon>
        <taxon>Sordariomycetes</taxon>
        <taxon>Xylariomycetidae</taxon>
        <taxon>Xylariales</taxon>
        <taxon>Xylariales incertae sedis</taxon>
        <taxon>Monosporascus</taxon>
    </lineage>
</organism>
<dbReference type="AlphaFoldDB" id="A0A4Q4TD64"/>
<feature type="compositionally biased region" description="Acidic residues" evidence="1">
    <location>
        <begin position="565"/>
        <end position="582"/>
    </location>
</feature>
<gene>
    <name evidence="3" type="ORF">DL764_005169</name>
</gene>
<accession>A0A4Q4TD64</accession>
<feature type="domain" description="AHC1-like C2H2 zinc-finger" evidence="2">
    <location>
        <begin position="278"/>
        <end position="330"/>
    </location>
</feature>
<feature type="compositionally biased region" description="Low complexity" evidence="1">
    <location>
        <begin position="52"/>
        <end position="66"/>
    </location>
</feature>
<comment type="caution">
    <text evidence="3">The sequence shown here is derived from an EMBL/GenBank/DDBJ whole genome shotgun (WGS) entry which is preliminary data.</text>
</comment>
<feature type="compositionally biased region" description="Low complexity" evidence="1">
    <location>
        <begin position="495"/>
        <end position="506"/>
    </location>
</feature>
<protein>
    <recommendedName>
        <fullName evidence="2">AHC1-like C2H2 zinc-finger domain-containing protein</fullName>
    </recommendedName>
</protein>
<proteinExistence type="predicted"/>
<evidence type="ECO:0000313" key="3">
    <source>
        <dbReference type="EMBL" id="RYP03410.1"/>
    </source>
</evidence>
<feature type="region of interest" description="Disordered" evidence="1">
    <location>
        <begin position="394"/>
        <end position="429"/>
    </location>
</feature>
<dbReference type="EMBL" id="QJNU01000261">
    <property type="protein sequence ID" value="RYP03410.1"/>
    <property type="molecule type" value="Genomic_DNA"/>
</dbReference>
<name>A0A4Q4TD64_9PEZI</name>
<evidence type="ECO:0000313" key="4">
    <source>
        <dbReference type="Proteomes" id="UP000293360"/>
    </source>
</evidence>
<feature type="compositionally biased region" description="Acidic residues" evidence="1">
    <location>
        <begin position="461"/>
        <end position="470"/>
    </location>
</feature>
<feature type="compositionally biased region" description="Polar residues" evidence="1">
    <location>
        <begin position="412"/>
        <end position="429"/>
    </location>
</feature>
<keyword evidence="4" id="KW-1185">Reference proteome</keyword>
<dbReference type="Pfam" id="PF25909">
    <property type="entry name" value="zf-C2H2_AHC1"/>
    <property type="match status" value="1"/>
</dbReference>
<feature type="region of interest" description="Disordered" evidence="1">
    <location>
        <begin position="458"/>
        <end position="655"/>
    </location>
</feature>
<sequence>MFRFWSSDSRGCDKSLQVEQSLLSFSKPLQSVISSEIPLTTSPRPPKRRRQSSAAIAPQPAAIPSAPKRPRICGDVSEDGREDDARLHKKATLSSVKEESVPLPTPAQPDMERAREVIENELGLEILLKHDELRLINQELAKCQVALEQLRRCHLIPYPVNVPTPEQMLNIVNGSGPALRAKPGETVPQWAPPFGVTDGPYARHYAKWLIPDPKFDGIHPEPLPRAETARLRTSMESRSMRNGLAELGSSQPRGRPVRGMAGQKLHSLTGGYPQPKGQAGPCILKRGDGQTVKLVCIDCHRENFSSTQGFINHCRIAHKRDFKSHEEAAIHCGHPIEAAESRGSTAEQRPAVQSLPASGLVHPLARENAMSESEACFSVVRRIEQLTDLYRRRENPDVPLTPRGVKEPSISRPANKTQKSFTPSADSPNLSRLLQARGFNGNLDELVSDAKTKIDLADVSSPDEDPEEADVTATPVVNGTSGQGATFAPRMRVPASSTISSAIAKSRPQSSKGPSPRVPYANPVPTPTPRVPRTETESPVDDDVLDADLSPNTAVSNNAPSLVSDDGEYDDSVADSESESEVDDRLDARSISDVEEIDIDGDHTVGRHHHGPTGAGAGTTVRLRKDDSKHVTFVSPVKNSGKRRRAQKFADGTPH</sequence>
<dbReference type="STRING" id="155417.A0A4Q4TD64"/>
<dbReference type="InterPro" id="IPR058706">
    <property type="entry name" value="zf-C2H2_AHC1-like"/>
</dbReference>
<feature type="compositionally biased region" description="Polar residues" evidence="1">
    <location>
        <begin position="550"/>
        <end position="561"/>
    </location>
</feature>
<feature type="compositionally biased region" description="Basic and acidic residues" evidence="1">
    <location>
        <begin position="583"/>
        <end position="592"/>
    </location>
</feature>
<evidence type="ECO:0000259" key="2">
    <source>
        <dbReference type="Pfam" id="PF25909"/>
    </source>
</evidence>
<evidence type="ECO:0000256" key="1">
    <source>
        <dbReference type="SAM" id="MobiDB-lite"/>
    </source>
</evidence>
<dbReference type="Proteomes" id="UP000293360">
    <property type="component" value="Unassembled WGS sequence"/>
</dbReference>
<dbReference type="OrthoDB" id="5355528at2759"/>
<feature type="compositionally biased region" description="Polar residues" evidence="1">
    <location>
        <begin position="475"/>
        <end position="484"/>
    </location>
</feature>